<reference evidence="1 2" key="1">
    <citation type="submission" date="2019-02" db="EMBL/GenBank/DDBJ databases">
        <title>Sequencing the genomes of 1000 actinobacteria strains.</title>
        <authorList>
            <person name="Klenk H.-P."/>
        </authorList>
    </citation>
    <scope>NUCLEOTIDE SEQUENCE [LARGE SCALE GENOMIC DNA]</scope>
    <source>
        <strain evidence="1 2">DSM 18319</strain>
    </source>
</reference>
<dbReference type="Proteomes" id="UP000291483">
    <property type="component" value="Unassembled WGS sequence"/>
</dbReference>
<gene>
    <name evidence="1" type="ORF">EV379_0284</name>
</gene>
<comment type="caution">
    <text evidence="1">The sequence shown here is derived from an EMBL/GenBank/DDBJ whole genome shotgun (WGS) entry which is preliminary data.</text>
</comment>
<evidence type="ECO:0000313" key="1">
    <source>
        <dbReference type="EMBL" id="RZU63995.1"/>
    </source>
</evidence>
<dbReference type="AlphaFoldDB" id="A0A4Q8AJJ1"/>
<accession>A0A4Q8AJJ1</accession>
<protein>
    <submittedName>
        <fullName evidence="1">Uncharacterized protein</fullName>
    </submittedName>
</protein>
<sequence>MATPAVGSWLPEHQEHAFFTSAHIDGIISNLSATLERYQRDEPVQLTRRFTESEEQVVLAGIRPLPQAAARLFADALNQARNSIEHALFAEVQHRVNRPLTLDESRALEIPAFDKPERFAQWARNKHRLSLEMFAPGDDVYERVLRLQPFQRQDPHHHPLRLLTEHTNFAKHREPTVALTRVARFDLDSKISSRALGERDVVEVGEVLAAVPIGTRELLSVWPEVAVQRPHTGAWQTLMREAGEIADWVRRQALPILIAGETDLPPIPPALDISVVYDSTDAAWRSARETSAAKRMQHRIGGQQLRVDILEMMVGQFGMESRPTFTTWLDGMDDETVMEKFWDVLQLAARGDLTSYLRAAEKWAGEAGVRPPGTV</sequence>
<dbReference type="RefSeq" id="WP_130504585.1">
    <property type="nucleotide sequence ID" value="NZ_SHLC01000001.1"/>
</dbReference>
<proteinExistence type="predicted"/>
<organism evidence="1 2">
    <name type="scientific">Microterricola gilva</name>
    <dbReference type="NCBI Taxonomy" id="393267"/>
    <lineage>
        <taxon>Bacteria</taxon>
        <taxon>Bacillati</taxon>
        <taxon>Actinomycetota</taxon>
        <taxon>Actinomycetes</taxon>
        <taxon>Micrococcales</taxon>
        <taxon>Microbacteriaceae</taxon>
        <taxon>Microterricola</taxon>
    </lineage>
</organism>
<dbReference type="OrthoDB" id="3699867at2"/>
<name>A0A4Q8AJJ1_9MICO</name>
<evidence type="ECO:0000313" key="2">
    <source>
        <dbReference type="Proteomes" id="UP000291483"/>
    </source>
</evidence>
<dbReference type="EMBL" id="SHLC01000001">
    <property type="protein sequence ID" value="RZU63995.1"/>
    <property type="molecule type" value="Genomic_DNA"/>
</dbReference>
<keyword evidence="2" id="KW-1185">Reference proteome</keyword>